<keyword evidence="3" id="KW-1185">Reference proteome</keyword>
<sequence length="140" mass="15801">MEASSLRSILFLSHSHKQLSATTITTSRSYCTSASKGDSYGHDYDGKLVNENMVILRMRMQEIKMVEMATEAPSNWSEWEKNYCVDYVSDVCEAIGLLQRFFMNTRPSLALGIMVLLMLSMSMSMSQLLFHVAELAKGII</sequence>
<reference evidence="2 3" key="1">
    <citation type="submission" date="2024-03" db="EMBL/GenBank/DDBJ databases">
        <authorList>
            <person name="Martinez-Hernandez J."/>
        </authorList>
    </citation>
    <scope>NUCLEOTIDE SEQUENCE [LARGE SCALE GENOMIC DNA]</scope>
</reference>
<keyword evidence="1" id="KW-0472">Membrane</keyword>
<dbReference type="AlphaFoldDB" id="A0AAV1X402"/>
<gene>
    <name evidence="2" type="ORF">LLUT_LOCUS17446</name>
</gene>
<name>A0AAV1X402_LUPLU</name>
<protein>
    <submittedName>
        <fullName evidence="2">Uncharacterized protein</fullName>
    </submittedName>
</protein>
<organism evidence="2 3">
    <name type="scientific">Lupinus luteus</name>
    <name type="common">European yellow lupine</name>
    <dbReference type="NCBI Taxonomy" id="3873"/>
    <lineage>
        <taxon>Eukaryota</taxon>
        <taxon>Viridiplantae</taxon>
        <taxon>Streptophyta</taxon>
        <taxon>Embryophyta</taxon>
        <taxon>Tracheophyta</taxon>
        <taxon>Spermatophyta</taxon>
        <taxon>Magnoliopsida</taxon>
        <taxon>eudicotyledons</taxon>
        <taxon>Gunneridae</taxon>
        <taxon>Pentapetalae</taxon>
        <taxon>rosids</taxon>
        <taxon>fabids</taxon>
        <taxon>Fabales</taxon>
        <taxon>Fabaceae</taxon>
        <taxon>Papilionoideae</taxon>
        <taxon>50 kb inversion clade</taxon>
        <taxon>genistoids sensu lato</taxon>
        <taxon>core genistoids</taxon>
        <taxon>Genisteae</taxon>
        <taxon>Lupinus</taxon>
    </lineage>
</organism>
<comment type="caution">
    <text evidence="2">The sequence shown here is derived from an EMBL/GenBank/DDBJ whole genome shotgun (WGS) entry which is preliminary data.</text>
</comment>
<dbReference type="Proteomes" id="UP001497480">
    <property type="component" value="Unassembled WGS sequence"/>
</dbReference>
<dbReference type="PANTHER" id="PTHR33782:SF27">
    <property type="entry name" value="PROTEIN, PUTATIVE-RELATED"/>
    <property type="match status" value="1"/>
</dbReference>
<dbReference type="EMBL" id="CAXHTB010000012">
    <property type="protein sequence ID" value="CAL0316386.1"/>
    <property type="molecule type" value="Genomic_DNA"/>
</dbReference>
<accession>A0AAV1X402</accession>
<evidence type="ECO:0000256" key="1">
    <source>
        <dbReference type="SAM" id="Phobius"/>
    </source>
</evidence>
<feature type="transmembrane region" description="Helical" evidence="1">
    <location>
        <begin position="109"/>
        <end position="130"/>
    </location>
</feature>
<keyword evidence="1" id="KW-0812">Transmembrane</keyword>
<dbReference type="PANTHER" id="PTHR33782">
    <property type="entry name" value="OS01G0121600 PROTEIN"/>
    <property type="match status" value="1"/>
</dbReference>
<evidence type="ECO:0000313" key="2">
    <source>
        <dbReference type="EMBL" id="CAL0316386.1"/>
    </source>
</evidence>
<keyword evidence="1" id="KW-1133">Transmembrane helix</keyword>
<evidence type="ECO:0000313" key="3">
    <source>
        <dbReference type="Proteomes" id="UP001497480"/>
    </source>
</evidence>
<proteinExistence type="predicted"/>